<feature type="transmembrane region" description="Helical" evidence="7">
    <location>
        <begin position="153"/>
        <end position="176"/>
    </location>
</feature>
<evidence type="ECO:0000313" key="10">
    <source>
        <dbReference type="Proteomes" id="UP000093199"/>
    </source>
</evidence>
<feature type="domain" description="VTT" evidence="8">
    <location>
        <begin position="49"/>
        <end position="171"/>
    </location>
</feature>
<feature type="transmembrane region" description="Helical" evidence="7">
    <location>
        <begin position="28"/>
        <end position="49"/>
    </location>
</feature>
<dbReference type="Proteomes" id="UP000093199">
    <property type="component" value="Unassembled WGS sequence"/>
</dbReference>
<dbReference type="PANTHER" id="PTHR30353:SF0">
    <property type="entry name" value="TRANSMEMBRANE PROTEIN"/>
    <property type="match status" value="1"/>
</dbReference>
<dbReference type="EMBL" id="MASJ01000003">
    <property type="protein sequence ID" value="OCS87754.1"/>
    <property type="molecule type" value="Genomic_DNA"/>
</dbReference>
<accession>A0A1C0YKT3</accession>
<evidence type="ECO:0000256" key="3">
    <source>
        <dbReference type="ARBA" id="ARBA00022475"/>
    </source>
</evidence>
<evidence type="ECO:0000256" key="2">
    <source>
        <dbReference type="ARBA" id="ARBA00010792"/>
    </source>
</evidence>
<dbReference type="GO" id="GO:0005886">
    <property type="term" value="C:plasma membrane"/>
    <property type="evidence" value="ECO:0007669"/>
    <property type="project" value="UniProtKB-SubCell"/>
</dbReference>
<feature type="transmembrane region" description="Helical" evidence="7">
    <location>
        <begin position="182"/>
        <end position="203"/>
    </location>
</feature>
<comment type="similarity">
    <text evidence="2 7">Belongs to the DedA family.</text>
</comment>
<dbReference type="AlphaFoldDB" id="A0A1C0YKT3"/>
<comment type="subcellular location">
    <subcellularLocation>
        <location evidence="1 7">Cell membrane</location>
        <topology evidence="1 7">Multi-pass membrane protein</topology>
    </subcellularLocation>
</comment>
<evidence type="ECO:0000256" key="5">
    <source>
        <dbReference type="ARBA" id="ARBA00022989"/>
    </source>
</evidence>
<protein>
    <recommendedName>
        <fullName evidence="8">VTT domain-containing protein</fullName>
    </recommendedName>
</protein>
<keyword evidence="10" id="KW-1185">Reference proteome</keyword>
<comment type="caution">
    <text evidence="9">The sequence shown here is derived from an EMBL/GenBank/DDBJ whole genome shotgun (WGS) entry which is preliminary data.</text>
</comment>
<keyword evidence="6 7" id="KW-0472">Membrane</keyword>
<name>A0A1C0YKT3_9BACL</name>
<evidence type="ECO:0000259" key="8">
    <source>
        <dbReference type="Pfam" id="PF09335"/>
    </source>
</evidence>
<gene>
    <name evidence="9" type="ORF">A6M13_10670</name>
</gene>
<evidence type="ECO:0000256" key="1">
    <source>
        <dbReference type="ARBA" id="ARBA00004651"/>
    </source>
</evidence>
<dbReference type="InterPro" id="IPR032818">
    <property type="entry name" value="DedA-like"/>
</dbReference>
<organism evidence="9 10">
    <name type="scientific">Caryophanon tenue</name>
    <dbReference type="NCBI Taxonomy" id="33978"/>
    <lineage>
        <taxon>Bacteria</taxon>
        <taxon>Bacillati</taxon>
        <taxon>Bacillota</taxon>
        <taxon>Bacilli</taxon>
        <taxon>Bacillales</taxon>
        <taxon>Caryophanaceae</taxon>
        <taxon>Caryophanon</taxon>
    </lineage>
</organism>
<evidence type="ECO:0000313" key="9">
    <source>
        <dbReference type="EMBL" id="OCS87754.1"/>
    </source>
</evidence>
<keyword evidence="4 7" id="KW-0812">Transmembrane</keyword>
<keyword evidence="3 7" id="KW-1003">Cell membrane</keyword>
<dbReference type="STRING" id="33978.A6M13_10670"/>
<proteinExistence type="inferred from homology"/>
<keyword evidence="5 7" id="KW-1133">Transmembrane helix</keyword>
<dbReference type="OrthoDB" id="9813426at2"/>
<dbReference type="RefSeq" id="WP_066543520.1">
    <property type="nucleotide sequence ID" value="NZ_MASJ01000003.1"/>
</dbReference>
<reference evidence="9 10" key="1">
    <citation type="submission" date="2016-07" db="EMBL/GenBank/DDBJ databases">
        <title>Caryophanon tenue genome sequencing.</title>
        <authorList>
            <person name="Verma A."/>
            <person name="Pal Y."/>
            <person name="Krishnamurthi S."/>
        </authorList>
    </citation>
    <scope>NUCLEOTIDE SEQUENCE [LARGE SCALE GENOMIC DNA]</scope>
    <source>
        <strain evidence="9 10">DSM 14152</strain>
    </source>
</reference>
<dbReference type="PANTHER" id="PTHR30353">
    <property type="entry name" value="INNER MEMBRANE PROTEIN DEDA-RELATED"/>
    <property type="match status" value="1"/>
</dbReference>
<evidence type="ECO:0000256" key="4">
    <source>
        <dbReference type="ARBA" id="ARBA00022692"/>
    </source>
</evidence>
<feature type="transmembrane region" description="Helical" evidence="7">
    <location>
        <begin position="69"/>
        <end position="93"/>
    </location>
</feature>
<evidence type="ECO:0000256" key="6">
    <source>
        <dbReference type="ARBA" id="ARBA00023136"/>
    </source>
</evidence>
<sequence length="210" mass="24307">MEFIDWYTYYVLHLDELIDYILERFGTWIYVILFGIIFAETGFIIFSFLPGDSLLFAAGTFAGLGELNIWLLVVGFFLAATLGDMLNFTIGRYCGQMRWVRRMVNKKNMAKAQHFFETYGGITVLLARFMPVLRSLIPFVAGASEMRYRYFMFYNMLGALIWGVGCTVLGYFLGTIPWVQDNFMLVIIAIMFTTIIPPIYAMIKARTRKR</sequence>
<dbReference type="InterPro" id="IPR032816">
    <property type="entry name" value="VTT_dom"/>
</dbReference>
<dbReference type="Pfam" id="PF09335">
    <property type="entry name" value="VTT_dom"/>
    <property type="match status" value="1"/>
</dbReference>
<evidence type="ECO:0000256" key="7">
    <source>
        <dbReference type="RuleBase" id="RU367016"/>
    </source>
</evidence>